<accession>A0A426Z4Q0</accession>
<comment type="caution">
    <text evidence="1">The sequence shown here is derived from an EMBL/GenBank/DDBJ whole genome shotgun (WGS) entry which is preliminary data.</text>
</comment>
<dbReference type="AlphaFoldDB" id="A0A426Z4Q0"/>
<proteinExistence type="predicted"/>
<evidence type="ECO:0000313" key="1">
    <source>
        <dbReference type="EMBL" id="RRT58941.1"/>
    </source>
</evidence>
<organism evidence="1 2">
    <name type="scientific">Ensete ventricosum</name>
    <name type="common">Abyssinian banana</name>
    <name type="synonym">Musa ensete</name>
    <dbReference type="NCBI Taxonomy" id="4639"/>
    <lineage>
        <taxon>Eukaryota</taxon>
        <taxon>Viridiplantae</taxon>
        <taxon>Streptophyta</taxon>
        <taxon>Embryophyta</taxon>
        <taxon>Tracheophyta</taxon>
        <taxon>Spermatophyta</taxon>
        <taxon>Magnoliopsida</taxon>
        <taxon>Liliopsida</taxon>
        <taxon>Zingiberales</taxon>
        <taxon>Musaceae</taxon>
        <taxon>Ensete</taxon>
    </lineage>
</organism>
<sequence length="76" mass="8197">MTGAMKLQPDDEPRLSLSIGLGFGRCSEISPKFTRRFTEGIGKLARNTLGDCRKKTGRLTVRIPEATGLAGGLVFT</sequence>
<evidence type="ECO:0000313" key="2">
    <source>
        <dbReference type="Proteomes" id="UP000287651"/>
    </source>
</evidence>
<gene>
    <name evidence="1" type="ORF">B296_00012194</name>
</gene>
<dbReference type="Proteomes" id="UP000287651">
    <property type="component" value="Unassembled WGS sequence"/>
</dbReference>
<name>A0A426Z4Q0_ENSVE</name>
<dbReference type="EMBL" id="AMZH03008444">
    <property type="protein sequence ID" value="RRT58941.1"/>
    <property type="molecule type" value="Genomic_DNA"/>
</dbReference>
<reference evidence="1 2" key="1">
    <citation type="journal article" date="2014" name="Agronomy (Basel)">
        <title>A Draft Genome Sequence for Ensete ventricosum, the Drought-Tolerant Tree Against Hunger.</title>
        <authorList>
            <person name="Harrison J."/>
            <person name="Moore K.A."/>
            <person name="Paszkiewicz K."/>
            <person name="Jones T."/>
            <person name="Grant M."/>
            <person name="Ambacheew D."/>
            <person name="Muzemil S."/>
            <person name="Studholme D.J."/>
        </authorList>
    </citation>
    <scope>NUCLEOTIDE SEQUENCE [LARGE SCALE GENOMIC DNA]</scope>
</reference>
<protein>
    <submittedName>
        <fullName evidence="1">Uncharacterized protein</fullName>
    </submittedName>
</protein>